<feature type="region of interest" description="Disordered" evidence="1">
    <location>
        <begin position="75"/>
        <end position="114"/>
    </location>
</feature>
<dbReference type="EMBL" id="MU004298">
    <property type="protein sequence ID" value="KAF2660687.1"/>
    <property type="molecule type" value="Genomic_DNA"/>
</dbReference>
<evidence type="ECO:0000313" key="2">
    <source>
        <dbReference type="EMBL" id="KAF2660687.1"/>
    </source>
</evidence>
<keyword evidence="3" id="KW-1185">Reference proteome</keyword>
<gene>
    <name evidence="2" type="ORF">K491DRAFT_688127</name>
</gene>
<evidence type="ECO:0000256" key="1">
    <source>
        <dbReference type="SAM" id="MobiDB-lite"/>
    </source>
</evidence>
<dbReference type="OrthoDB" id="1022638at2759"/>
<dbReference type="Proteomes" id="UP000799324">
    <property type="component" value="Unassembled WGS sequence"/>
</dbReference>
<evidence type="ECO:0000313" key="3">
    <source>
        <dbReference type="Proteomes" id="UP000799324"/>
    </source>
</evidence>
<reference evidence="2" key="1">
    <citation type="journal article" date="2020" name="Stud. Mycol.">
        <title>101 Dothideomycetes genomes: a test case for predicting lifestyles and emergence of pathogens.</title>
        <authorList>
            <person name="Haridas S."/>
            <person name="Albert R."/>
            <person name="Binder M."/>
            <person name="Bloem J."/>
            <person name="Labutti K."/>
            <person name="Salamov A."/>
            <person name="Andreopoulos B."/>
            <person name="Baker S."/>
            <person name="Barry K."/>
            <person name="Bills G."/>
            <person name="Bluhm B."/>
            <person name="Cannon C."/>
            <person name="Castanera R."/>
            <person name="Culley D."/>
            <person name="Daum C."/>
            <person name="Ezra D."/>
            <person name="Gonzalez J."/>
            <person name="Henrissat B."/>
            <person name="Kuo A."/>
            <person name="Liang C."/>
            <person name="Lipzen A."/>
            <person name="Lutzoni F."/>
            <person name="Magnuson J."/>
            <person name="Mondo S."/>
            <person name="Nolan M."/>
            <person name="Ohm R."/>
            <person name="Pangilinan J."/>
            <person name="Park H.-J."/>
            <person name="Ramirez L."/>
            <person name="Alfaro M."/>
            <person name="Sun H."/>
            <person name="Tritt A."/>
            <person name="Yoshinaga Y."/>
            <person name="Zwiers L.-H."/>
            <person name="Turgeon B."/>
            <person name="Goodwin S."/>
            <person name="Spatafora J."/>
            <person name="Crous P."/>
            <person name="Grigoriev I."/>
        </authorList>
    </citation>
    <scope>NUCLEOTIDE SEQUENCE</scope>
    <source>
        <strain evidence="2">CBS 122681</strain>
    </source>
</reference>
<name>A0A6A6TNA3_9PLEO</name>
<feature type="compositionally biased region" description="Polar residues" evidence="1">
    <location>
        <begin position="86"/>
        <end position="95"/>
    </location>
</feature>
<sequence>MIARTNETGCAADDKAVKIIYAGTPPMSPARRLMVDYWTWAGDVKWLQGRNLIEQISAEFAGDLVLALLEKRKKPGNRTERPWVSQPKSYRLSSQIKEESDTGVEGSAKPEATA</sequence>
<proteinExistence type="predicted"/>
<dbReference type="AlphaFoldDB" id="A0A6A6TNA3"/>
<accession>A0A6A6TNA3</accession>
<protein>
    <submittedName>
        <fullName evidence="2">Uncharacterized protein</fullName>
    </submittedName>
</protein>
<organism evidence="2 3">
    <name type="scientific">Lophiostoma macrostomum CBS 122681</name>
    <dbReference type="NCBI Taxonomy" id="1314788"/>
    <lineage>
        <taxon>Eukaryota</taxon>
        <taxon>Fungi</taxon>
        <taxon>Dikarya</taxon>
        <taxon>Ascomycota</taxon>
        <taxon>Pezizomycotina</taxon>
        <taxon>Dothideomycetes</taxon>
        <taxon>Pleosporomycetidae</taxon>
        <taxon>Pleosporales</taxon>
        <taxon>Lophiostomataceae</taxon>
        <taxon>Lophiostoma</taxon>
    </lineage>
</organism>